<evidence type="ECO:0000313" key="1">
    <source>
        <dbReference type="EMBL" id="PIA41051.1"/>
    </source>
</evidence>
<dbReference type="AlphaFoldDB" id="A0A2G5DC02"/>
<protein>
    <submittedName>
        <fullName evidence="1">Uncharacterized protein</fullName>
    </submittedName>
</protein>
<proteinExistence type="predicted"/>
<evidence type="ECO:0000313" key="2">
    <source>
        <dbReference type="Proteomes" id="UP000230069"/>
    </source>
</evidence>
<organism evidence="1 2">
    <name type="scientific">Aquilegia coerulea</name>
    <name type="common">Rocky mountain columbine</name>
    <dbReference type="NCBI Taxonomy" id="218851"/>
    <lineage>
        <taxon>Eukaryota</taxon>
        <taxon>Viridiplantae</taxon>
        <taxon>Streptophyta</taxon>
        <taxon>Embryophyta</taxon>
        <taxon>Tracheophyta</taxon>
        <taxon>Spermatophyta</taxon>
        <taxon>Magnoliopsida</taxon>
        <taxon>Ranunculales</taxon>
        <taxon>Ranunculaceae</taxon>
        <taxon>Thalictroideae</taxon>
        <taxon>Aquilegia</taxon>
    </lineage>
</organism>
<gene>
    <name evidence="1" type="ORF">AQUCO_02300082v1</name>
</gene>
<sequence>MFYPQPPSVICNLNPLFLFTSTLRATTSSLRKNA</sequence>
<dbReference type="Proteomes" id="UP000230069">
    <property type="component" value="Unassembled WGS sequence"/>
</dbReference>
<accession>A0A2G5DC02</accession>
<keyword evidence="2" id="KW-1185">Reference proteome</keyword>
<dbReference type="InParanoid" id="A0A2G5DC02"/>
<name>A0A2G5DC02_AQUCA</name>
<dbReference type="EMBL" id="KZ305040">
    <property type="protein sequence ID" value="PIA41051.1"/>
    <property type="molecule type" value="Genomic_DNA"/>
</dbReference>
<reference evidence="1 2" key="1">
    <citation type="submission" date="2017-09" db="EMBL/GenBank/DDBJ databases">
        <title>WGS assembly of Aquilegia coerulea Goldsmith.</title>
        <authorList>
            <person name="Hodges S."/>
            <person name="Kramer E."/>
            <person name="Nordborg M."/>
            <person name="Tomkins J."/>
            <person name="Borevitz J."/>
            <person name="Derieg N."/>
            <person name="Yan J."/>
            <person name="Mihaltcheva S."/>
            <person name="Hayes R.D."/>
            <person name="Rokhsar D."/>
        </authorList>
    </citation>
    <scope>NUCLEOTIDE SEQUENCE [LARGE SCALE GENOMIC DNA]</scope>
    <source>
        <strain evidence="2">cv. Goldsmith</strain>
    </source>
</reference>